<name>S8BG43_PENO1</name>
<dbReference type="HOGENOM" id="CLU_2606775_0_0_1"/>
<evidence type="ECO:0000313" key="1">
    <source>
        <dbReference type="EMBL" id="EPS34087.1"/>
    </source>
</evidence>
<accession>S8BG43</accession>
<keyword evidence="2" id="KW-1185">Reference proteome</keyword>
<reference evidence="1 2" key="1">
    <citation type="journal article" date="2013" name="PLoS ONE">
        <title>Genomic and secretomic analyses reveal unique features of the lignocellulolytic enzyme system of Penicillium decumbens.</title>
        <authorList>
            <person name="Liu G."/>
            <person name="Zhang L."/>
            <person name="Wei X."/>
            <person name="Zou G."/>
            <person name="Qin Y."/>
            <person name="Ma L."/>
            <person name="Li J."/>
            <person name="Zheng H."/>
            <person name="Wang S."/>
            <person name="Wang C."/>
            <person name="Xun L."/>
            <person name="Zhao G.-P."/>
            <person name="Zhou Z."/>
            <person name="Qu Y."/>
        </authorList>
    </citation>
    <scope>NUCLEOTIDE SEQUENCE [LARGE SCALE GENOMIC DNA]</scope>
    <source>
        <strain evidence="2">114-2 / CGMCC 5302</strain>
    </source>
</reference>
<dbReference type="EMBL" id="KB644415">
    <property type="protein sequence ID" value="EPS34087.1"/>
    <property type="molecule type" value="Genomic_DNA"/>
</dbReference>
<organism evidence="1 2">
    <name type="scientific">Penicillium oxalicum (strain 114-2 / CGMCC 5302)</name>
    <name type="common">Penicillium decumbens</name>
    <dbReference type="NCBI Taxonomy" id="933388"/>
    <lineage>
        <taxon>Eukaryota</taxon>
        <taxon>Fungi</taxon>
        <taxon>Dikarya</taxon>
        <taxon>Ascomycota</taxon>
        <taxon>Pezizomycotina</taxon>
        <taxon>Eurotiomycetes</taxon>
        <taxon>Eurotiomycetidae</taxon>
        <taxon>Eurotiales</taxon>
        <taxon>Aspergillaceae</taxon>
        <taxon>Penicillium</taxon>
    </lineage>
</organism>
<evidence type="ECO:0000313" key="2">
    <source>
        <dbReference type="Proteomes" id="UP000019376"/>
    </source>
</evidence>
<proteinExistence type="predicted"/>
<gene>
    <name evidence="1" type="ORF">PDE_09049</name>
</gene>
<protein>
    <submittedName>
        <fullName evidence="1">Uncharacterized protein</fullName>
    </submittedName>
</protein>
<sequence length="79" mass="9152">MDTRNLIHQPHTNSIARVQARHISSRTPVQNGAPALQENIMPIQPDQQAPSLWKSLGRDSPVIHIWMWLWEWASLFVFV</sequence>
<dbReference type="AlphaFoldDB" id="S8BG43"/>
<dbReference type="Proteomes" id="UP000019376">
    <property type="component" value="Unassembled WGS sequence"/>
</dbReference>